<dbReference type="KEGG" id="pgri:PgNI_05184"/>
<organism evidence="1 2">
    <name type="scientific">Pyricularia grisea</name>
    <name type="common">Crabgrass-specific blast fungus</name>
    <name type="synonym">Magnaporthe grisea</name>
    <dbReference type="NCBI Taxonomy" id="148305"/>
    <lineage>
        <taxon>Eukaryota</taxon>
        <taxon>Fungi</taxon>
        <taxon>Dikarya</taxon>
        <taxon>Ascomycota</taxon>
        <taxon>Pezizomycotina</taxon>
        <taxon>Sordariomycetes</taxon>
        <taxon>Sordariomycetidae</taxon>
        <taxon>Magnaporthales</taxon>
        <taxon>Pyriculariaceae</taxon>
        <taxon>Pyricularia</taxon>
    </lineage>
</organism>
<keyword evidence="1" id="KW-1185">Reference proteome</keyword>
<name>A0A6P8B5A6_PYRGI</name>
<accession>A0A6P8B5A6</accession>
<protein>
    <submittedName>
        <fullName evidence="2">Uncharacterized protein</fullName>
    </submittedName>
</protein>
<reference evidence="1 2" key="1">
    <citation type="journal article" date="2019" name="Mol. Biol. Evol.">
        <title>Blast fungal genomes show frequent chromosomal changes, gene gains and losses, and effector gene turnover.</title>
        <authorList>
            <person name="Gomez Luciano L.B."/>
            <person name="Jason Tsai I."/>
            <person name="Chuma I."/>
            <person name="Tosa Y."/>
            <person name="Chen Y.H."/>
            <person name="Li J.Y."/>
            <person name="Li M.Y."/>
            <person name="Jade Lu M.Y."/>
            <person name="Nakayashiki H."/>
            <person name="Li W.H."/>
        </authorList>
    </citation>
    <scope>NUCLEOTIDE SEQUENCE [LARGE SCALE GENOMIC DNA]</scope>
    <source>
        <strain evidence="1 2">NI907</strain>
    </source>
</reference>
<reference evidence="2" key="2">
    <citation type="submission" date="2019-10" db="EMBL/GenBank/DDBJ databases">
        <authorList>
            <consortium name="NCBI Genome Project"/>
        </authorList>
    </citation>
    <scope>NUCLEOTIDE SEQUENCE</scope>
    <source>
        <strain evidence="2">NI907</strain>
    </source>
</reference>
<dbReference type="GeneID" id="41960128"/>
<dbReference type="AlphaFoldDB" id="A0A6P8B5A6"/>
<gene>
    <name evidence="2" type="ORF">PgNI_05184</name>
</gene>
<reference evidence="2" key="3">
    <citation type="submission" date="2025-08" db="UniProtKB">
        <authorList>
            <consortium name="RefSeq"/>
        </authorList>
    </citation>
    <scope>IDENTIFICATION</scope>
    <source>
        <strain evidence="2">NI907</strain>
    </source>
</reference>
<evidence type="ECO:0000313" key="2">
    <source>
        <dbReference type="RefSeq" id="XP_030982330.1"/>
    </source>
</evidence>
<sequence length="95" mass="10816">MSSLLKLFRDDGGHVARTMKLLRQLSGEPIALLDWPSQEGVTVSIKTVHIDVRTNIFHSREKRRTGCWEFLVDWMADHGARKIVTSSRSVKSQVP</sequence>
<proteinExistence type="predicted"/>
<dbReference type="Proteomes" id="UP000515153">
    <property type="component" value="Chromosome I"/>
</dbReference>
<evidence type="ECO:0000313" key="1">
    <source>
        <dbReference type="Proteomes" id="UP000515153"/>
    </source>
</evidence>
<dbReference type="RefSeq" id="XP_030982330.1">
    <property type="nucleotide sequence ID" value="XM_031125219.1"/>
</dbReference>